<dbReference type="GO" id="GO:0005737">
    <property type="term" value="C:cytoplasm"/>
    <property type="evidence" value="ECO:0007669"/>
    <property type="project" value="UniProtKB-SubCell"/>
</dbReference>
<dbReference type="InterPro" id="IPR011006">
    <property type="entry name" value="CheY-like_superfamily"/>
</dbReference>
<dbReference type="InterPro" id="IPR009057">
    <property type="entry name" value="Homeodomain-like_sf"/>
</dbReference>
<comment type="subcellular location">
    <subcellularLocation>
        <location evidence="1">Cytoplasm</location>
    </subcellularLocation>
</comment>
<evidence type="ECO:0000256" key="5">
    <source>
        <dbReference type="ARBA" id="ARBA00023015"/>
    </source>
</evidence>
<gene>
    <name evidence="11" type="ORF">FHS18_004472</name>
</gene>
<keyword evidence="6" id="KW-0238">DNA-binding</keyword>
<dbReference type="PANTHER" id="PTHR42713">
    <property type="entry name" value="HISTIDINE KINASE-RELATED"/>
    <property type="match status" value="1"/>
</dbReference>
<dbReference type="AlphaFoldDB" id="A0A7W5B2C4"/>
<evidence type="ECO:0000256" key="4">
    <source>
        <dbReference type="ARBA" id="ARBA00023012"/>
    </source>
</evidence>
<accession>A0A7W5B2C4</accession>
<protein>
    <submittedName>
        <fullName evidence="11">Two-component system response regulator YesN</fullName>
    </submittedName>
</protein>
<dbReference type="InterPro" id="IPR041522">
    <property type="entry name" value="CdaR_GGDEF"/>
</dbReference>
<reference evidence="11 12" key="1">
    <citation type="submission" date="2020-08" db="EMBL/GenBank/DDBJ databases">
        <title>Genomic Encyclopedia of Type Strains, Phase III (KMG-III): the genomes of soil and plant-associated and newly described type strains.</title>
        <authorList>
            <person name="Whitman W."/>
        </authorList>
    </citation>
    <scope>NUCLEOTIDE SEQUENCE [LARGE SCALE GENOMIC DNA]</scope>
    <source>
        <strain evidence="11 12">CECT 5862</strain>
    </source>
</reference>
<evidence type="ECO:0000256" key="1">
    <source>
        <dbReference type="ARBA" id="ARBA00004496"/>
    </source>
</evidence>
<keyword evidence="4" id="KW-0902">Two-component regulatory system</keyword>
<dbReference type="PROSITE" id="PS00041">
    <property type="entry name" value="HTH_ARAC_FAMILY_1"/>
    <property type="match status" value="1"/>
</dbReference>
<dbReference type="Gene3D" id="3.40.50.2300">
    <property type="match status" value="1"/>
</dbReference>
<dbReference type="GO" id="GO:0043565">
    <property type="term" value="F:sequence-specific DNA binding"/>
    <property type="evidence" value="ECO:0007669"/>
    <property type="project" value="InterPro"/>
</dbReference>
<evidence type="ECO:0000256" key="3">
    <source>
        <dbReference type="ARBA" id="ARBA00022553"/>
    </source>
</evidence>
<dbReference type="GO" id="GO:0003700">
    <property type="term" value="F:DNA-binding transcription factor activity"/>
    <property type="evidence" value="ECO:0007669"/>
    <property type="project" value="InterPro"/>
</dbReference>
<dbReference type="SUPFAM" id="SSF52172">
    <property type="entry name" value="CheY-like"/>
    <property type="match status" value="1"/>
</dbReference>
<dbReference type="PROSITE" id="PS01124">
    <property type="entry name" value="HTH_ARAC_FAMILY_2"/>
    <property type="match status" value="1"/>
</dbReference>
<feature type="domain" description="HTH araC/xylS-type" evidence="9">
    <location>
        <begin position="432"/>
        <end position="530"/>
    </location>
</feature>
<feature type="domain" description="Response regulatory" evidence="10">
    <location>
        <begin position="3"/>
        <end position="120"/>
    </location>
</feature>
<evidence type="ECO:0000256" key="2">
    <source>
        <dbReference type="ARBA" id="ARBA00022490"/>
    </source>
</evidence>
<dbReference type="SMART" id="SM00342">
    <property type="entry name" value="HTH_ARAC"/>
    <property type="match status" value="1"/>
</dbReference>
<evidence type="ECO:0000256" key="8">
    <source>
        <dbReference type="PROSITE-ProRule" id="PRU00169"/>
    </source>
</evidence>
<dbReference type="Proteomes" id="UP000570361">
    <property type="component" value="Unassembled WGS sequence"/>
</dbReference>
<dbReference type="InterPro" id="IPR018062">
    <property type="entry name" value="HTH_AraC-typ_CS"/>
</dbReference>
<sequence>MIHLMIVDDEERARYGVRTLIDWQEHGIRIVAEARDGVEALELLKEHQVDIVLTDIRMPEMDGLRLIEYLREHYPHIKSIIMSGYDDFNYAKKALTLGASDYLLKPSRRQEILGTVLKLTEEIYAANKQRMVMERLTAGFRESLPLLKDNALSRLVVAEDVPYGKLLGTLELSGLSFPEPYFGIGRIQIDQDAAKQSEYSTFENELLKYGLKNIAEETLSVAGTCAAFEDQDDIVVILNCDREQEVAHILPHMEQLRDNAKHYLKLSVSIAIGRVDKKIDQLRTTFLTATSALDTQFFMGPGKIINYEELLDVEPAESTYPIELEKMILHAVLTGEAATIRSNIELFRQTLLGEKHSKDLVMKFSFSLYFALYRLCIDKDLNVNDFFGHQLEEMTHKLAKSNVEHIHNELLQTALRIGEQLNDRKQGNKLLDNVLNYIRANYNQDINREIIANEVFITPGYVSSLFKQHLKMSFLDFLHQVRIEHACEFLKDPSRRIMDIAFEVGYSDEKYFFQVFKRYTGMTPKQFRNTTMR</sequence>
<keyword evidence="2" id="KW-0963">Cytoplasm</keyword>
<evidence type="ECO:0000259" key="10">
    <source>
        <dbReference type="PROSITE" id="PS50110"/>
    </source>
</evidence>
<evidence type="ECO:0000313" key="11">
    <source>
        <dbReference type="EMBL" id="MBB3112371.1"/>
    </source>
</evidence>
<keyword evidence="12" id="KW-1185">Reference proteome</keyword>
<evidence type="ECO:0000256" key="7">
    <source>
        <dbReference type="ARBA" id="ARBA00023163"/>
    </source>
</evidence>
<dbReference type="Gene3D" id="1.10.10.60">
    <property type="entry name" value="Homeodomain-like"/>
    <property type="match status" value="2"/>
</dbReference>
<keyword evidence="5" id="KW-0805">Transcription regulation</keyword>
<organism evidence="11 12">
    <name type="scientific">Paenibacillus phyllosphaerae</name>
    <dbReference type="NCBI Taxonomy" id="274593"/>
    <lineage>
        <taxon>Bacteria</taxon>
        <taxon>Bacillati</taxon>
        <taxon>Bacillota</taxon>
        <taxon>Bacilli</taxon>
        <taxon>Bacillales</taxon>
        <taxon>Paenibacillaceae</taxon>
        <taxon>Paenibacillus</taxon>
    </lineage>
</organism>
<dbReference type="Pfam" id="PF00072">
    <property type="entry name" value="Response_reg"/>
    <property type="match status" value="1"/>
</dbReference>
<dbReference type="Pfam" id="PF12833">
    <property type="entry name" value="HTH_18"/>
    <property type="match status" value="1"/>
</dbReference>
<dbReference type="PROSITE" id="PS50110">
    <property type="entry name" value="RESPONSE_REGULATORY"/>
    <property type="match status" value="1"/>
</dbReference>
<dbReference type="PANTHER" id="PTHR42713:SF3">
    <property type="entry name" value="TRANSCRIPTIONAL REGULATORY PROTEIN HPTR"/>
    <property type="match status" value="1"/>
</dbReference>
<dbReference type="PRINTS" id="PR00032">
    <property type="entry name" value="HTHARAC"/>
</dbReference>
<dbReference type="InterPro" id="IPR001789">
    <property type="entry name" value="Sig_transdc_resp-reg_receiver"/>
</dbReference>
<name>A0A7W5B2C4_9BACL</name>
<keyword evidence="3 8" id="KW-0597">Phosphoprotein</keyword>
<evidence type="ECO:0000256" key="6">
    <source>
        <dbReference type="ARBA" id="ARBA00023125"/>
    </source>
</evidence>
<dbReference type="Pfam" id="PF17853">
    <property type="entry name" value="GGDEF_2"/>
    <property type="match status" value="1"/>
</dbReference>
<comment type="caution">
    <text evidence="11">The sequence shown here is derived from an EMBL/GenBank/DDBJ whole genome shotgun (WGS) entry which is preliminary data.</text>
</comment>
<proteinExistence type="predicted"/>
<dbReference type="InterPro" id="IPR018060">
    <property type="entry name" value="HTH_AraC"/>
</dbReference>
<dbReference type="InterPro" id="IPR051552">
    <property type="entry name" value="HptR"/>
</dbReference>
<dbReference type="CDD" id="cd17536">
    <property type="entry name" value="REC_YesN-like"/>
    <property type="match status" value="1"/>
</dbReference>
<dbReference type="EMBL" id="JACHXK010000012">
    <property type="protein sequence ID" value="MBB3112371.1"/>
    <property type="molecule type" value="Genomic_DNA"/>
</dbReference>
<dbReference type="GO" id="GO:0000160">
    <property type="term" value="P:phosphorelay signal transduction system"/>
    <property type="evidence" value="ECO:0007669"/>
    <property type="project" value="UniProtKB-KW"/>
</dbReference>
<dbReference type="RefSeq" id="WP_183602498.1">
    <property type="nucleotide sequence ID" value="NZ_JACHXK010000012.1"/>
</dbReference>
<dbReference type="SMART" id="SM00448">
    <property type="entry name" value="REC"/>
    <property type="match status" value="1"/>
</dbReference>
<evidence type="ECO:0000313" key="12">
    <source>
        <dbReference type="Proteomes" id="UP000570361"/>
    </source>
</evidence>
<feature type="modified residue" description="4-aspartylphosphate" evidence="8">
    <location>
        <position position="55"/>
    </location>
</feature>
<evidence type="ECO:0000259" key="9">
    <source>
        <dbReference type="PROSITE" id="PS01124"/>
    </source>
</evidence>
<keyword evidence="7" id="KW-0804">Transcription</keyword>
<dbReference type="SUPFAM" id="SSF46689">
    <property type="entry name" value="Homeodomain-like"/>
    <property type="match status" value="2"/>
</dbReference>
<dbReference type="InterPro" id="IPR020449">
    <property type="entry name" value="Tscrpt_reg_AraC-type_HTH"/>
</dbReference>